<accession>A0A0R1QJL2</accession>
<reference evidence="2 3" key="1">
    <citation type="journal article" date="2015" name="Genome Announc.">
        <title>Expanding the biotechnology potential of lactobacilli through comparative genomics of 213 strains and associated genera.</title>
        <authorList>
            <person name="Sun Z."/>
            <person name="Harris H.M."/>
            <person name="McCann A."/>
            <person name="Guo C."/>
            <person name="Argimon S."/>
            <person name="Zhang W."/>
            <person name="Yang X."/>
            <person name="Jeffery I.B."/>
            <person name="Cooney J.C."/>
            <person name="Kagawa T.F."/>
            <person name="Liu W."/>
            <person name="Song Y."/>
            <person name="Salvetti E."/>
            <person name="Wrobel A."/>
            <person name="Rasinkangas P."/>
            <person name="Parkhill J."/>
            <person name="Rea M.C."/>
            <person name="O'Sullivan O."/>
            <person name="Ritari J."/>
            <person name="Douillard F.P."/>
            <person name="Paul Ross R."/>
            <person name="Yang R."/>
            <person name="Briner A.E."/>
            <person name="Felis G.E."/>
            <person name="de Vos W.M."/>
            <person name="Barrangou R."/>
            <person name="Klaenhammer T.R."/>
            <person name="Caufield P.W."/>
            <person name="Cui Y."/>
            <person name="Zhang H."/>
            <person name="O'Toole P.W."/>
        </authorList>
    </citation>
    <scope>NUCLEOTIDE SEQUENCE [LARGE SCALE GENOMIC DNA]</scope>
    <source>
        <strain evidence="2 3">DSM 14500</strain>
    </source>
</reference>
<evidence type="ECO:0000313" key="2">
    <source>
        <dbReference type="EMBL" id="KRL44796.1"/>
    </source>
</evidence>
<dbReference type="Gene3D" id="3.40.50.150">
    <property type="entry name" value="Vaccinia Virus protein VP39"/>
    <property type="match status" value="1"/>
</dbReference>
<dbReference type="CDD" id="cd02440">
    <property type="entry name" value="AdoMet_MTases"/>
    <property type="match status" value="1"/>
</dbReference>
<dbReference type="Proteomes" id="UP000050872">
    <property type="component" value="Unassembled WGS sequence"/>
</dbReference>
<dbReference type="OrthoDB" id="9791837at2"/>
<organism evidence="2 3">
    <name type="scientific">Companilactobacillus mindensis DSM 14500</name>
    <dbReference type="NCBI Taxonomy" id="1423770"/>
    <lineage>
        <taxon>Bacteria</taxon>
        <taxon>Bacillati</taxon>
        <taxon>Bacillota</taxon>
        <taxon>Bacilli</taxon>
        <taxon>Lactobacillales</taxon>
        <taxon>Lactobacillaceae</taxon>
        <taxon>Companilactobacillus</taxon>
    </lineage>
</organism>
<dbReference type="InterPro" id="IPR029063">
    <property type="entry name" value="SAM-dependent_MTases_sf"/>
</dbReference>
<comment type="caution">
    <text evidence="2">The sequence shown here is derived from an EMBL/GenBank/DDBJ whole genome shotgun (WGS) entry which is preliminary data.</text>
</comment>
<gene>
    <name evidence="2" type="ORF">FD29_GL001993</name>
</gene>
<feature type="domain" description="Methyltransferase type 11" evidence="1">
    <location>
        <begin position="46"/>
        <end position="138"/>
    </location>
</feature>
<dbReference type="PANTHER" id="PTHR43861:SF1">
    <property type="entry name" value="TRANS-ACONITATE 2-METHYLTRANSFERASE"/>
    <property type="match status" value="1"/>
</dbReference>
<dbReference type="PATRIC" id="fig|1423770.3.peg.2046"/>
<dbReference type="PANTHER" id="PTHR43861">
    <property type="entry name" value="TRANS-ACONITATE 2-METHYLTRANSFERASE-RELATED"/>
    <property type="match status" value="1"/>
</dbReference>
<protein>
    <recommendedName>
        <fullName evidence="1">Methyltransferase type 11 domain-containing protein</fullName>
    </recommendedName>
</protein>
<dbReference type="EMBL" id="AZEZ01000032">
    <property type="protein sequence ID" value="KRL44796.1"/>
    <property type="molecule type" value="Genomic_DNA"/>
</dbReference>
<proteinExistence type="predicted"/>
<dbReference type="InterPro" id="IPR013216">
    <property type="entry name" value="Methyltransf_11"/>
</dbReference>
<dbReference type="Pfam" id="PF08241">
    <property type="entry name" value="Methyltransf_11"/>
    <property type="match status" value="1"/>
</dbReference>
<sequence length="242" mass="27525">MTAIYDDPEFFKHYQQMSRSQKGLQAAGEWPDFKALLPNLTGKKILDLGCGYGWHCQYAADQGATKVLGVDASEKMLQMAQKQTDSTKITYQKADIEHFTAPKESYDVVLSSLVLHYIQDFSAVVRNVHDILTPGGIFQFTVEHPIFAAEGHQNWIYDENGQPKYFPVDNYFNEGPRQVDFVDSVVTKYHHTLTTFVDGLLTNGFHIQRLIEPQPAPELRDLPEMQTSLRAPMMLIIKAQKI</sequence>
<name>A0A0R1QJL2_9LACO</name>
<keyword evidence="3" id="KW-1185">Reference proteome</keyword>
<dbReference type="AlphaFoldDB" id="A0A0R1QJL2"/>
<dbReference type="GO" id="GO:0008757">
    <property type="term" value="F:S-adenosylmethionine-dependent methyltransferase activity"/>
    <property type="evidence" value="ECO:0007669"/>
    <property type="project" value="InterPro"/>
</dbReference>
<evidence type="ECO:0000313" key="3">
    <source>
        <dbReference type="Proteomes" id="UP000050872"/>
    </source>
</evidence>
<dbReference type="SUPFAM" id="SSF53335">
    <property type="entry name" value="S-adenosyl-L-methionine-dependent methyltransferases"/>
    <property type="match status" value="1"/>
</dbReference>
<dbReference type="RefSeq" id="WP_057887625.1">
    <property type="nucleotide sequence ID" value="NZ_AZEZ01000032.1"/>
</dbReference>
<evidence type="ECO:0000259" key="1">
    <source>
        <dbReference type="Pfam" id="PF08241"/>
    </source>
</evidence>
<dbReference type="STRING" id="1423770.FD29_GL001993"/>